<reference evidence="1 2" key="1">
    <citation type="submission" date="2018-11" db="EMBL/GenBank/DDBJ databases">
        <title>Genome sequence of Saitozyma podzolica DSM 27192.</title>
        <authorList>
            <person name="Aliyu H."/>
            <person name="Gorte O."/>
            <person name="Ochsenreither K."/>
        </authorList>
    </citation>
    <scope>NUCLEOTIDE SEQUENCE [LARGE SCALE GENOMIC DNA]</scope>
    <source>
        <strain evidence="1 2">DSM 27192</strain>
    </source>
</reference>
<evidence type="ECO:0000313" key="2">
    <source>
        <dbReference type="Proteomes" id="UP000279259"/>
    </source>
</evidence>
<gene>
    <name evidence="1" type="ORF">EHS25_001023</name>
</gene>
<dbReference type="PANTHER" id="PTHR30613">
    <property type="entry name" value="UNCHARACTERIZED PROTEIN YBIU-RELATED"/>
    <property type="match status" value="1"/>
</dbReference>
<dbReference type="Pfam" id="PF07350">
    <property type="entry name" value="Gig2-like"/>
    <property type="match status" value="1"/>
</dbReference>
<dbReference type="Proteomes" id="UP000279259">
    <property type="component" value="Unassembled WGS sequence"/>
</dbReference>
<dbReference type="STRING" id="1890683.A0A427YH55"/>
<dbReference type="EMBL" id="RSCD01000010">
    <property type="protein sequence ID" value="RSH90418.1"/>
    <property type="molecule type" value="Genomic_DNA"/>
</dbReference>
<dbReference type="PANTHER" id="PTHR30613:SF1">
    <property type="entry name" value="DUF1479 DOMAIN PROTEIN (AFU_ORTHOLOGUE AFUA_5G09280)"/>
    <property type="match status" value="1"/>
</dbReference>
<accession>A0A427YH55</accession>
<comment type="caution">
    <text evidence="1">The sequence shown here is derived from an EMBL/GenBank/DDBJ whole genome shotgun (WGS) entry which is preliminary data.</text>
</comment>
<dbReference type="SUPFAM" id="SSF51197">
    <property type="entry name" value="Clavaminate synthase-like"/>
    <property type="match status" value="1"/>
</dbReference>
<organism evidence="1 2">
    <name type="scientific">Saitozyma podzolica</name>
    <dbReference type="NCBI Taxonomy" id="1890683"/>
    <lineage>
        <taxon>Eukaryota</taxon>
        <taxon>Fungi</taxon>
        <taxon>Dikarya</taxon>
        <taxon>Basidiomycota</taxon>
        <taxon>Agaricomycotina</taxon>
        <taxon>Tremellomycetes</taxon>
        <taxon>Tremellales</taxon>
        <taxon>Trimorphomycetaceae</taxon>
        <taxon>Saitozyma</taxon>
    </lineage>
</organism>
<proteinExistence type="predicted"/>
<keyword evidence="2" id="KW-1185">Reference proteome</keyword>
<dbReference type="AlphaFoldDB" id="A0A427YH55"/>
<protein>
    <submittedName>
        <fullName evidence="1">Uncharacterized protein</fullName>
    </submittedName>
</protein>
<dbReference type="OrthoDB" id="8249012at2759"/>
<dbReference type="InterPro" id="IPR027443">
    <property type="entry name" value="IPNS-like_sf"/>
</dbReference>
<name>A0A427YH55_9TREE</name>
<dbReference type="Gene3D" id="2.60.120.330">
    <property type="entry name" value="B-lactam Antibiotic, Isopenicillin N Synthase, Chain"/>
    <property type="match status" value="1"/>
</dbReference>
<evidence type="ECO:0000313" key="1">
    <source>
        <dbReference type="EMBL" id="RSH90418.1"/>
    </source>
</evidence>
<sequence length="161" mass="17825">MPAPALTSSSVAQKCLTCQSFLRGACQAGSSISHAFTSFSGKKAALLPERYRVLKRNLTAGPEEALQKSWDDLVEVLKERTEEVATKREKIIPIVQFKDISTKSVPQETIEVIRRTGVAVVKGVIDPSKVESLFAEWKEYLTSNPYNGFPSDSDKKVVYET</sequence>
<dbReference type="InterPro" id="IPR010856">
    <property type="entry name" value="Gig2-like"/>
</dbReference>